<comment type="caution">
    <text evidence="8">The sequence shown here is derived from an EMBL/GenBank/DDBJ whole genome shotgun (WGS) entry which is preliminary data.</text>
</comment>
<organism evidence="8 9">
    <name type="scientific">Lagenidium giganteum</name>
    <dbReference type="NCBI Taxonomy" id="4803"/>
    <lineage>
        <taxon>Eukaryota</taxon>
        <taxon>Sar</taxon>
        <taxon>Stramenopiles</taxon>
        <taxon>Oomycota</taxon>
        <taxon>Peronosporomycetes</taxon>
        <taxon>Pythiales</taxon>
        <taxon>Pythiaceae</taxon>
    </lineage>
</organism>
<gene>
    <name evidence="8" type="ORF">N0F65_004586</name>
</gene>
<dbReference type="GO" id="GO:0006891">
    <property type="term" value="P:intra-Golgi vesicle-mediated transport"/>
    <property type="evidence" value="ECO:0007669"/>
    <property type="project" value="InterPro"/>
</dbReference>
<dbReference type="PANTHER" id="PTHR13228">
    <property type="entry name" value="CONSERVED OLIGOMERIC GOLGI COMPLEX COMPONENT 5"/>
    <property type="match status" value="1"/>
</dbReference>
<protein>
    <recommendedName>
        <fullName evidence="2">Conserved oligomeric Golgi complex subunit 5</fullName>
    </recommendedName>
</protein>
<dbReference type="GO" id="GO:0000139">
    <property type="term" value="C:Golgi membrane"/>
    <property type="evidence" value="ECO:0007669"/>
    <property type="project" value="UniProtKB-SubCell"/>
</dbReference>
<dbReference type="Pfam" id="PF20649">
    <property type="entry name" value="COG5_C"/>
    <property type="match status" value="1"/>
</dbReference>
<dbReference type="InterPro" id="IPR019465">
    <property type="entry name" value="Cog5"/>
</dbReference>
<evidence type="ECO:0000259" key="6">
    <source>
        <dbReference type="Pfam" id="PF10392"/>
    </source>
</evidence>
<feature type="region of interest" description="Disordered" evidence="5">
    <location>
        <begin position="35"/>
        <end position="59"/>
    </location>
</feature>
<evidence type="ECO:0000256" key="1">
    <source>
        <dbReference type="ARBA" id="ARBA00004395"/>
    </source>
</evidence>
<comment type="subcellular location">
    <subcellularLocation>
        <location evidence="1">Golgi apparatus membrane</location>
        <topology evidence="1">Peripheral membrane protein</topology>
    </subcellularLocation>
</comment>
<dbReference type="Proteomes" id="UP001146120">
    <property type="component" value="Unassembled WGS sequence"/>
</dbReference>
<evidence type="ECO:0000256" key="3">
    <source>
        <dbReference type="ARBA" id="ARBA00023034"/>
    </source>
</evidence>
<evidence type="ECO:0000256" key="2">
    <source>
        <dbReference type="ARBA" id="ARBA00020974"/>
    </source>
</evidence>
<keyword evidence="3" id="KW-0333">Golgi apparatus</keyword>
<name>A0AAV2Z913_9STRA</name>
<evidence type="ECO:0000313" key="9">
    <source>
        <dbReference type="Proteomes" id="UP001146120"/>
    </source>
</evidence>
<evidence type="ECO:0000259" key="7">
    <source>
        <dbReference type="Pfam" id="PF20649"/>
    </source>
</evidence>
<dbReference type="AlphaFoldDB" id="A0AAV2Z913"/>
<feature type="domain" description="Conserved oligomeric Golgi complex subunit 5 N-terminal" evidence="6">
    <location>
        <begin position="17"/>
        <end position="161"/>
    </location>
</feature>
<feature type="compositionally biased region" description="Basic and acidic residues" evidence="5">
    <location>
        <begin position="36"/>
        <end position="47"/>
    </location>
</feature>
<reference evidence="8" key="1">
    <citation type="submission" date="2022-11" db="EMBL/GenBank/DDBJ databases">
        <authorList>
            <person name="Morgan W.R."/>
            <person name="Tartar A."/>
        </authorList>
    </citation>
    <scope>NUCLEOTIDE SEQUENCE</scope>
    <source>
        <strain evidence="8">ARSEF 373</strain>
    </source>
</reference>
<evidence type="ECO:0000313" key="8">
    <source>
        <dbReference type="EMBL" id="DBA03896.1"/>
    </source>
</evidence>
<reference evidence="8" key="2">
    <citation type="journal article" date="2023" name="Microbiol Resour">
        <title>Decontamination and Annotation of the Draft Genome Sequence of the Oomycete Lagenidium giganteum ARSEF 373.</title>
        <authorList>
            <person name="Morgan W.R."/>
            <person name="Tartar A."/>
        </authorList>
    </citation>
    <scope>NUCLEOTIDE SEQUENCE</scope>
    <source>
        <strain evidence="8">ARSEF 373</strain>
    </source>
</reference>
<dbReference type="PANTHER" id="PTHR13228:SF3">
    <property type="entry name" value="CONSERVED OLIGOMERIC GOLGI COMPLEX SUBUNIT 5"/>
    <property type="match status" value="1"/>
</dbReference>
<dbReference type="InterPro" id="IPR049176">
    <property type="entry name" value="COG5_N"/>
</dbReference>
<accession>A0AAV2Z913</accession>
<feature type="domain" description="Conserved oligomeric Golgi complex subunit 5 helical" evidence="7">
    <location>
        <begin position="206"/>
        <end position="391"/>
    </location>
</feature>
<dbReference type="InterPro" id="IPR048485">
    <property type="entry name" value="COG5_helical"/>
</dbReference>
<dbReference type="EMBL" id="DAKRPA010000014">
    <property type="protein sequence ID" value="DBA03896.1"/>
    <property type="molecule type" value="Genomic_DNA"/>
</dbReference>
<proteinExistence type="predicted"/>
<keyword evidence="9" id="KW-1185">Reference proteome</keyword>
<keyword evidence="4" id="KW-0472">Membrane</keyword>
<dbReference type="Pfam" id="PF10392">
    <property type="entry name" value="COG5_N"/>
    <property type="match status" value="1"/>
</dbReference>
<evidence type="ECO:0000256" key="5">
    <source>
        <dbReference type="SAM" id="MobiDB-lite"/>
    </source>
</evidence>
<dbReference type="GO" id="GO:0017119">
    <property type="term" value="C:Golgi transport complex"/>
    <property type="evidence" value="ECO:0007669"/>
    <property type="project" value="InterPro"/>
</dbReference>
<sequence>MEAVVKELRKDAQLGVFLAPDCNVSAIASQVVATDASHENGERDQGRRSHSVSSNDPSYSERFVDKLQDTVVKIDRAITEHISEHHMELLEQVGSVDGLQTQVSAVQSSVYQLKHSVHDLERMVQQQHDKLSVSIRKHRQVEKCNDIVRRLLRYHQLSERILSSPLAHAPHKPAGAAPTHTGNSEMVTLALAIREVESLVADPQFEELSVVRLGLASIRKIGHGIRADVRTNLRQGMQRLSQADVADALQILFYTGALTESVQSTVSDVIQDVERKCTDALAEDMLLSHSTTSGGEAVAQKTDVWKAIQDVFEVFRVHALQVWNLQRVLVKMIDPSTSKNYLDLVIDKDEPTLFATFWEVSCGILGELFSSTLSYRTAVKTVLLGSYPRMREEACRMLQDLRSMTAMKLDTDMVTNANVRGYQEMLNGIASSTHEQTQLLDAMSKLFELFMDRAFRRLSNPIQMMFPQSTNFHVSPPSRSDMQTLVRTMLSEIDQVGNDPVLLDGIMKQIRKAVTLFCSNAKRIAHSGKAASVPAANYGRTTTQAHNVSLLGVLHQLDESVDEFANRLSNAVPNHGADAFSLTAKLAKTIVDQELVPCREALRDLEYLILGQYLQGLCIVLENMLAKMHDESFGDRAGERGGAGGSRFMAEFSGAFMVVQEEHLKRLPSASFVTACLSDFVARLISVFLRHASLLRPLEESGKLRLANDMAQMELRLECVVQLRSLGAPYEELRAFRHMMFLDTNNVLRDSTIDKIRPSNVWHHLISRAPAELQLPHQRKQLSAAKYIDWLDTAVAAQTHQGKFTMRTLPLGYPCLKDKKLALQAEQEAWREIGKCLDAYVQRVNAVEGASFSPLYDVLQESGEILLAGYEVTLK</sequence>
<evidence type="ECO:0000256" key="4">
    <source>
        <dbReference type="ARBA" id="ARBA00023136"/>
    </source>
</evidence>